<evidence type="ECO:0000256" key="6">
    <source>
        <dbReference type="SAM" id="Phobius"/>
    </source>
</evidence>
<feature type="transmembrane region" description="Helical" evidence="6">
    <location>
        <begin position="385"/>
        <end position="401"/>
    </location>
</feature>
<evidence type="ECO:0000256" key="3">
    <source>
        <dbReference type="ARBA" id="ARBA00022692"/>
    </source>
</evidence>
<dbReference type="CDD" id="cd06581">
    <property type="entry name" value="TM_PBP1_LivM_like"/>
    <property type="match status" value="1"/>
</dbReference>
<dbReference type="AlphaFoldDB" id="A0A5N5U5Q5"/>
<feature type="transmembrane region" description="Helical" evidence="6">
    <location>
        <begin position="307"/>
        <end position="337"/>
    </location>
</feature>
<gene>
    <name evidence="7" type="ORF">DM867_08950</name>
</gene>
<proteinExistence type="predicted"/>
<keyword evidence="4 6" id="KW-1133">Transmembrane helix</keyword>
<evidence type="ECO:0000256" key="2">
    <source>
        <dbReference type="ARBA" id="ARBA00022475"/>
    </source>
</evidence>
<feature type="transmembrane region" description="Helical" evidence="6">
    <location>
        <begin position="20"/>
        <end position="40"/>
    </location>
</feature>
<keyword evidence="2" id="KW-1003">Cell membrane</keyword>
<comment type="caution">
    <text evidence="7">The sequence shown here is derived from an EMBL/GenBank/DDBJ whole genome shotgun (WGS) entry which is preliminary data.</text>
</comment>
<dbReference type="Proteomes" id="UP000326865">
    <property type="component" value="Unassembled WGS sequence"/>
</dbReference>
<feature type="transmembrane region" description="Helical" evidence="6">
    <location>
        <begin position="52"/>
        <end position="72"/>
    </location>
</feature>
<evidence type="ECO:0000256" key="4">
    <source>
        <dbReference type="ARBA" id="ARBA00022989"/>
    </source>
</evidence>
<dbReference type="InterPro" id="IPR001851">
    <property type="entry name" value="ABC_transp_permease"/>
</dbReference>
<evidence type="ECO:0000256" key="5">
    <source>
        <dbReference type="ARBA" id="ARBA00023136"/>
    </source>
</evidence>
<sequence>MSTDTDTESRSRLVTDAGYIAGAMLLLYIVFLILGTLQGYPLEGIISSLQRVTFLVAVYGLAVLALNLHWGYAGLFNIGVAGFMAVGVYTSVMLTAPVGASPPGLGLPLPVGILGGMLAAALVGLIAGLPALRLRSDYLAIMTVAVSEIIRFTYNSNTFSQFTGGASGFDSIPPGPIRQLLLQDASSIISEPTPLGAAIFQFMEFSGIGWISLGRPDTINILSTLLIVVVLVLVYAFLVRAVNSPYGRVLKSIREDEVAAQSLGKNTSRFKLKTFMLGCALMGLAGIMWFGAIGQSSVYPNAFRPEITFYIFIALIIGGAGSNTGSVLGGALFAGLLFEAPPRVATILTDALGVTNAPDTIIGALGPVASGQLTPMLGFLLDNMSQLRFIFVGVLLIYLIQRRPEGLLGHRSEIAAATDLSVRPSQSKGGETDE</sequence>
<feature type="transmembrane region" description="Helical" evidence="6">
    <location>
        <begin position="219"/>
        <end position="238"/>
    </location>
</feature>
<name>A0A5N5U5Q5_9EURY</name>
<keyword evidence="3 6" id="KW-0812">Transmembrane</keyword>
<dbReference type="GO" id="GO:0005886">
    <property type="term" value="C:plasma membrane"/>
    <property type="evidence" value="ECO:0007669"/>
    <property type="project" value="UniProtKB-SubCell"/>
</dbReference>
<dbReference type="GO" id="GO:0015658">
    <property type="term" value="F:branched-chain amino acid transmembrane transporter activity"/>
    <property type="evidence" value="ECO:0007669"/>
    <property type="project" value="InterPro"/>
</dbReference>
<dbReference type="PANTHER" id="PTHR30482">
    <property type="entry name" value="HIGH-AFFINITY BRANCHED-CHAIN AMINO ACID TRANSPORT SYSTEM PERMEASE"/>
    <property type="match status" value="1"/>
</dbReference>
<accession>A0A5N5U5Q5</accession>
<keyword evidence="5 6" id="KW-0472">Membrane</keyword>
<organism evidence="7 8">
    <name type="scientific">Halosegnis rubeus</name>
    <dbReference type="NCBI Taxonomy" id="2212850"/>
    <lineage>
        <taxon>Archaea</taxon>
        <taxon>Methanobacteriati</taxon>
        <taxon>Methanobacteriota</taxon>
        <taxon>Stenosarchaea group</taxon>
        <taxon>Halobacteria</taxon>
        <taxon>Halobacteriales</taxon>
        <taxon>Natronomonadaceae</taxon>
        <taxon>Halosegnis</taxon>
    </lineage>
</organism>
<feature type="transmembrane region" description="Helical" evidence="6">
    <location>
        <begin position="111"/>
        <end position="132"/>
    </location>
</feature>
<evidence type="ECO:0000313" key="8">
    <source>
        <dbReference type="Proteomes" id="UP000326865"/>
    </source>
</evidence>
<evidence type="ECO:0000256" key="1">
    <source>
        <dbReference type="ARBA" id="ARBA00004651"/>
    </source>
</evidence>
<dbReference type="Pfam" id="PF02653">
    <property type="entry name" value="BPD_transp_2"/>
    <property type="match status" value="1"/>
</dbReference>
<dbReference type="PANTHER" id="PTHR30482:SF10">
    <property type="entry name" value="HIGH-AFFINITY BRANCHED-CHAIN AMINO ACID TRANSPORT PROTEIN BRAE"/>
    <property type="match status" value="1"/>
</dbReference>
<protein>
    <submittedName>
        <fullName evidence="7">Branched-chain amino acid ABC transporter permease</fullName>
    </submittedName>
</protein>
<keyword evidence="8" id="KW-1185">Reference proteome</keyword>
<comment type="subcellular location">
    <subcellularLocation>
        <location evidence="1">Cell membrane</location>
        <topology evidence="1">Multi-pass membrane protein</topology>
    </subcellularLocation>
</comment>
<evidence type="ECO:0000313" key="7">
    <source>
        <dbReference type="EMBL" id="KAB7513910.1"/>
    </source>
</evidence>
<dbReference type="EMBL" id="QKKZ01000003">
    <property type="protein sequence ID" value="KAB7513910.1"/>
    <property type="molecule type" value="Genomic_DNA"/>
</dbReference>
<dbReference type="RefSeq" id="WP_152134122.1">
    <property type="nucleotide sequence ID" value="NZ_QKKZ01000003.1"/>
</dbReference>
<feature type="transmembrane region" description="Helical" evidence="6">
    <location>
        <begin position="78"/>
        <end position="99"/>
    </location>
</feature>
<feature type="transmembrane region" description="Helical" evidence="6">
    <location>
        <begin position="275"/>
        <end position="295"/>
    </location>
</feature>
<reference evidence="7 8" key="1">
    <citation type="submission" date="2019-10" db="EMBL/GenBank/DDBJ databases">
        <title>Unraveling microbial dark matter from salterns through culturing: the case of the genus Halosegnis.</title>
        <authorList>
            <person name="Duran-Viseras A."/>
            <person name="Andrei A.-S."/>
            <person name="Vera-Gargallo B."/>
            <person name="Ghai R."/>
            <person name="Sanchez-Porro C."/>
            <person name="Ventosa A."/>
        </authorList>
    </citation>
    <scope>NUCLEOTIDE SEQUENCE [LARGE SCALE GENOMIC DNA]</scope>
    <source>
        <strain evidence="7 8">F18-79</strain>
    </source>
</reference>
<dbReference type="InterPro" id="IPR043428">
    <property type="entry name" value="LivM-like"/>
</dbReference>